<reference evidence="2" key="1">
    <citation type="journal article" date="2022" name="Mol. Ecol. Resour.">
        <title>The genomes of chicory, endive, great burdock and yacon provide insights into Asteraceae palaeo-polyploidization history and plant inulin production.</title>
        <authorList>
            <person name="Fan W."/>
            <person name="Wang S."/>
            <person name="Wang H."/>
            <person name="Wang A."/>
            <person name="Jiang F."/>
            <person name="Liu H."/>
            <person name="Zhao H."/>
            <person name="Xu D."/>
            <person name="Zhang Y."/>
        </authorList>
    </citation>
    <scope>NUCLEOTIDE SEQUENCE [LARGE SCALE GENOMIC DNA]</scope>
    <source>
        <strain evidence="2">cv. Yunnan</strain>
    </source>
</reference>
<reference evidence="1 2" key="2">
    <citation type="journal article" date="2022" name="Mol. Ecol. Resour.">
        <title>The genomes of chicory, endive, great burdock and yacon provide insights into Asteraceae paleo-polyploidization history and plant inulin production.</title>
        <authorList>
            <person name="Fan W."/>
            <person name="Wang S."/>
            <person name="Wang H."/>
            <person name="Wang A."/>
            <person name="Jiang F."/>
            <person name="Liu H."/>
            <person name="Zhao H."/>
            <person name="Xu D."/>
            <person name="Zhang Y."/>
        </authorList>
    </citation>
    <scope>NUCLEOTIDE SEQUENCE [LARGE SCALE GENOMIC DNA]</scope>
    <source>
        <strain evidence="2">cv. Yunnan</strain>
        <tissue evidence="1">Leaves</tissue>
    </source>
</reference>
<comment type="caution">
    <text evidence="1">The sequence shown here is derived from an EMBL/GenBank/DDBJ whole genome shotgun (WGS) entry which is preliminary data.</text>
</comment>
<dbReference type="EMBL" id="CM042021">
    <property type="protein sequence ID" value="KAI3817266.1"/>
    <property type="molecule type" value="Genomic_DNA"/>
</dbReference>
<keyword evidence="2" id="KW-1185">Reference proteome</keyword>
<accession>A0ACB9JAT7</accession>
<dbReference type="Proteomes" id="UP001056120">
    <property type="component" value="Linkage Group LG04"/>
</dbReference>
<name>A0ACB9JAT7_9ASTR</name>
<sequence length="120" mass="13469">MMKGKLNPSWMIKLPSCARQSQLCLILIPLLAHLGLPSCGNDQARRKSWIGEDRDPNLHSAVTLTPLLGVKIRHLFELRALPNTLNSQDGSLLIDIYPFQVHLPIPDESLIHMISEDARN</sequence>
<gene>
    <name evidence="1" type="ORF">L1987_11055</name>
</gene>
<organism evidence="1 2">
    <name type="scientific">Smallanthus sonchifolius</name>
    <dbReference type="NCBI Taxonomy" id="185202"/>
    <lineage>
        <taxon>Eukaryota</taxon>
        <taxon>Viridiplantae</taxon>
        <taxon>Streptophyta</taxon>
        <taxon>Embryophyta</taxon>
        <taxon>Tracheophyta</taxon>
        <taxon>Spermatophyta</taxon>
        <taxon>Magnoliopsida</taxon>
        <taxon>eudicotyledons</taxon>
        <taxon>Gunneridae</taxon>
        <taxon>Pentapetalae</taxon>
        <taxon>asterids</taxon>
        <taxon>campanulids</taxon>
        <taxon>Asterales</taxon>
        <taxon>Asteraceae</taxon>
        <taxon>Asteroideae</taxon>
        <taxon>Heliantheae alliance</taxon>
        <taxon>Millerieae</taxon>
        <taxon>Smallanthus</taxon>
    </lineage>
</organism>
<evidence type="ECO:0000313" key="2">
    <source>
        <dbReference type="Proteomes" id="UP001056120"/>
    </source>
</evidence>
<evidence type="ECO:0000313" key="1">
    <source>
        <dbReference type="EMBL" id="KAI3817266.1"/>
    </source>
</evidence>
<proteinExistence type="predicted"/>
<protein>
    <submittedName>
        <fullName evidence="1">Uncharacterized protein</fullName>
    </submittedName>
</protein>